<keyword evidence="2" id="KW-0732">Signal</keyword>
<gene>
    <name evidence="3" type="ORF">ANI02nite_01700</name>
</gene>
<dbReference type="EMBL" id="BJYF01000001">
    <property type="protein sequence ID" value="GEN58286.1"/>
    <property type="molecule type" value="Genomic_DNA"/>
</dbReference>
<evidence type="ECO:0000313" key="4">
    <source>
        <dbReference type="Proteomes" id="UP000321635"/>
    </source>
</evidence>
<organism evidence="3 4">
    <name type="scientific">Acetobacter nitrogenifigens DSM 23921 = NBRC 105050</name>
    <dbReference type="NCBI Taxonomy" id="1120919"/>
    <lineage>
        <taxon>Bacteria</taxon>
        <taxon>Pseudomonadati</taxon>
        <taxon>Pseudomonadota</taxon>
        <taxon>Alphaproteobacteria</taxon>
        <taxon>Acetobacterales</taxon>
        <taxon>Acetobacteraceae</taxon>
        <taxon>Acetobacter</taxon>
    </lineage>
</organism>
<dbReference type="RefSeq" id="WP_051291775.1">
    <property type="nucleotide sequence ID" value="NZ_AUBI01000001.1"/>
</dbReference>
<reference evidence="3 4" key="1">
    <citation type="submission" date="2019-07" db="EMBL/GenBank/DDBJ databases">
        <title>Whole genome shotgun sequence of Acetobacter nitrogenifigens NBRC 105050.</title>
        <authorList>
            <person name="Hosoyama A."/>
            <person name="Uohara A."/>
            <person name="Ohji S."/>
            <person name="Ichikawa N."/>
        </authorList>
    </citation>
    <scope>NUCLEOTIDE SEQUENCE [LARGE SCALE GENOMIC DNA]</scope>
    <source>
        <strain evidence="3 4">NBRC 105050</strain>
    </source>
</reference>
<dbReference type="STRING" id="1120919.GCA_000429165_00177"/>
<dbReference type="AlphaFoldDB" id="A0A511X5R7"/>
<dbReference type="Proteomes" id="UP000321635">
    <property type="component" value="Unassembled WGS sequence"/>
</dbReference>
<name>A0A511X5R7_9PROT</name>
<evidence type="ECO:0000256" key="1">
    <source>
        <dbReference type="SAM" id="MobiDB-lite"/>
    </source>
</evidence>
<accession>A0A511X5R7</accession>
<feature type="compositionally biased region" description="Polar residues" evidence="1">
    <location>
        <begin position="34"/>
        <end position="46"/>
    </location>
</feature>
<evidence type="ECO:0000256" key="2">
    <source>
        <dbReference type="SAM" id="SignalP"/>
    </source>
</evidence>
<keyword evidence="4" id="KW-1185">Reference proteome</keyword>
<comment type="caution">
    <text evidence="3">The sequence shown here is derived from an EMBL/GenBank/DDBJ whole genome shotgun (WGS) entry which is preliminary data.</text>
</comment>
<feature type="signal peptide" evidence="2">
    <location>
        <begin position="1"/>
        <end position="23"/>
    </location>
</feature>
<protein>
    <submittedName>
        <fullName evidence="3">Uncharacterized protein</fullName>
    </submittedName>
</protein>
<feature type="chain" id="PRO_5021909351" evidence="2">
    <location>
        <begin position="24"/>
        <end position="136"/>
    </location>
</feature>
<evidence type="ECO:0000313" key="3">
    <source>
        <dbReference type="EMBL" id="GEN58286.1"/>
    </source>
</evidence>
<feature type="compositionally biased region" description="Low complexity" evidence="1">
    <location>
        <begin position="47"/>
        <end position="62"/>
    </location>
</feature>
<dbReference type="OrthoDB" id="7275517at2"/>
<sequence>MRRTFLYAVVPTLSIELCGAAVAPDPAPSAEQVIANQSVPAPATSTSDAGAIESSASAGASDVGHTPRERSLAITSDSQAFCTRLVHAIDSHGLDTSRDVQALRSEGEQLCAEGRVRLGVARLREALVALKEEKDQ</sequence>
<proteinExistence type="predicted"/>
<feature type="region of interest" description="Disordered" evidence="1">
    <location>
        <begin position="33"/>
        <end position="70"/>
    </location>
</feature>